<dbReference type="GO" id="GO:0005737">
    <property type="term" value="C:cytoplasm"/>
    <property type="evidence" value="ECO:0007669"/>
    <property type="project" value="UniProtKB-SubCell"/>
</dbReference>
<dbReference type="InterPro" id="IPR016024">
    <property type="entry name" value="ARM-type_fold"/>
</dbReference>
<keyword evidence="4" id="KW-1185">Reference proteome</keyword>
<comment type="subcellular location">
    <subcellularLocation>
        <location evidence="1">Cytoplasm</location>
    </subcellularLocation>
</comment>
<dbReference type="PANTHER" id="PTHR45994">
    <property type="entry name" value="FI21225P1"/>
    <property type="match status" value="1"/>
</dbReference>
<dbReference type="SMART" id="SM00028">
    <property type="entry name" value="TPR"/>
    <property type="match status" value="3"/>
</dbReference>
<dbReference type="InterPro" id="IPR011990">
    <property type="entry name" value="TPR-like_helical_dom_sf"/>
</dbReference>
<gene>
    <name evidence="5" type="primary">LOC112458511</name>
</gene>
<dbReference type="Proteomes" id="UP000504618">
    <property type="component" value="Unplaced"/>
</dbReference>
<dbReference type="Gene3D" id="1.25.40.10">
    <property type="entry name" value="Tetratricopeptide repeat domain"/>
    <property type="match status" value="1"/>
</dbReference>
<accession>A0A6J1Q8E9</accession>
<dbReference type="SUPFAM" id="SSF48371">
    <property type="entry name" value="ARM repeat"/>
    <property type="match status" value="1"/>
</dbReference>
<evidence type="ECO:0000313" key="4">
    <source>
        <dbReference type="Proteomes" id="UP000504618"/>
    </source>
</evidence>
<keyword evidence="3" id="KW-0802">TPR repeat</keyword>
<dbReference type="PANTHER" id="PTHR45994:SF1">
    <property type="entry name" value="FI21225P1"/>
    <property type="match status" value="1"/>
</dbReference>
<dbReference type="InterPro" id="IPR011989">
    <property type="entry name" value="ARM-like"/>
</dbReference>
<dbReference type="OrthoDB" id="199930at2759"/>
<name>A0A6J1Q8E9_9HYME</name>
<evidence type="ECO:0000256" key="2">
    <source>
        <dbReference type="ARBA" id="ARBA00022490"/>
    </source>
</evidence>
<dbReference type="AlphaFoldDB" id="A0A6J1Q8E9"/>
<sequence length="338" mass="39037">MRKSVMSAQEWNKKGLEEDKKGNFSEALSHYTNAVKLEENKTYKAMYYRNRAGVCLELSDYEKVVEDCNTALKICCNKALYRRCRALEALERFEEAYRDAEMIISSDPNNKVFQRLARRLLKIVQERKENLHTSPKVSEMLDIAFDVNVSEKEREIAINDLLVLARDESGAEEIFKKEGVFKIVQLVKVEKNEEVICSAIRIVGELCENNFSRTKFVMKYVGLSWCLELMNSTSIERVNASQYCLQNILNTYIDMNNKPDSNLNEDLCEAQKEIDTIMLCLLYSITSRTITGPARDAIIKLIMSNIHCVTMLDWSKRFVELRGVQRLMEAKPLTSSRT</sequence>
<proteinExistence type="predicted"/>
<feature type="repeat" description="TPR" evidence="3">
    <location>
        <begin position="8"/>
        <end position="41"/>
    </location>
</feature>
<evidence type="ECO:0000256" key="1">
    <source>
        <dbReference type="ARBA" id="ARBA00004496"/>
    </source>
</evidence>
<dbReference type="GeneID" id="112458511"/>
<dbReference type="SUPFAM" id="SSF48452">
    <property type="entry name" value="TPR-like"/>
    <property type="match status" value="1"/>
</dbReference>
<dbReference type="InterPro" id="IPR019734">
    <property type="entry name" value="TPR_rpt"/>
</dbReference>
<reference evidence="5" key="1">
    <citation type="submission" date="2025-08" db="UniProtKB">
        <authorList>
            <consortium name="RefSeq"/>
        </authorList>
    </citation>
    <scope>IDENTIFICATION</scope>
    <source>
        <tissue evidence="5">Whole body</tissue>
    </source>
</reference>
<dbReference type="PROSITE" id="PS50005">
    <property type="entry name" value="TPR"/>
    <property type="match status" value="1"/>
</dbReference>
<dbReference type="Gene3D" id="1.25.10.10">
    <property type="entry name" value="Leucine-rich Repeat Variant"/>
    <property type="match status" value="1"/>
</dbReference>
<keyword evidence="2" id="KW-0963">Cytoplasm</keyword>
<evidence type="ECO:0000313" key="5">
    <source>
        <dbReference type="RefSeq" id="XP_024877963.1"/>
    </source>
</evidence>
<dbReference type="RefSeq" id="XP_024877963.1">
    <property type="nucleotide sequence ID" value="XM_025022195.1"/>
</dbReference>
<evidence type="ECO:0000256" key="3">
    <source>
        <dbReference type="PROSITE-ProRule" id="PRU00339"/>
    </source>
</evidence>
<protein>
    <submittedName>
        <fullName evidence="5">Protein unc-45 homolog B-like</fullName>
    </submittedName>
</protein>
<organism evidence="4 5">
    <name type="scientific">Temnothorax curvispinosus</name>
    <dbReference type="NCBI Taxonomy" id="300111"/>
    <lineage>
        <taxon>Eukaryota</taxon>
        <taxon>Metazoa</taxon>
        <taxon>Ecdysozoa</taxon>
        <taxon>Arthropoda</taxon>
        <taxon>Hexapoda</taxon>
        <taxon>Insecta</taxon>
        <taxon>Pterygota</taxon>
        <taxon>Neoptera</taxon>
        <taxon>Endopterygota</taxon>
        <taxon>Hymenoptera</taxon>
        <taxon>Apocrita</taxon>
        <taxon>Aculeata</taxon>
        <taxon>Formicoidea</taxon>
        <taxon>Formicidae</taxon>
        <taxon>Myrmicinae</taxon>
        <taxon>Temnothorax</taxon>
    </lineage>
</organism>
<dbReference type="GO" id="GO:0051879">
    <property type="term" value="F:Hsp90 protein binding"/>
    <property type="evidence" value="ECO:0007669"/>
    <property type="project" value="TreeGrafter"/>
</dbReference>